<feature type="domain" description="Prepilin type IV endopeptidase peptidase" evidence="2">
    <location>
        <begin position="6"/>
        <end position="104"/>
    </location>
</feature>
<dbReference type="Proteomes" id="UP000036426">
    <property type="component" value="Unassembled WGS sequence"/>
</dbReference>
<keyword evidence="1" id="KW-1133">Transmembrane helix</keyword>
<dbReference type="InterPro" id="IPR000045">
    <property type="entry name" value="Prepilin_IV_endopep_pep"/>
</dbReference>
<dbReference type="RefSeq" id="WP_047876662.1">
    <property type="nucleotide sequence ID" value="NZ_BMYC01000025.1"/>
</dbReference>
<gene>
    <name evidence="3" type="ORF">ABT58_22400</name>
</gene>
<keyword evidence="1" id="KW-0472">Membrane</keyword>
<dbReference type="AlphaFoldDB" id="A0A0J1GFG4"/>
<dbReference type="Gene3D" id="1.20.120.1220">
    <property type="match status" value="1"/>
</dbReference>
<evidence type="ECO:0000313" key="4">
    <source>
        <dbReference type="Proteomes" id="UP000036426"/>
    </source>
</evidence>
<feature type="transmembrane region" description="Helical" evidence="1">
    <location>
        <begin position="75"/>
        <end position="108"/>
    </location>
</feature>
<evidence type="ECO:0000256" key="1">
    <source>
        <dbReference type="SAM" id="Phobius"/>
    </source>
</evidence>
<dbReference type="GO" id="GO:0016020">
    <property type="term" value="C:membrane"/>
    <property type="evidence" value="ECO:0007669"/>
    <property type="project" value="InterPro"/>
</dbReference>
<evidence type="ECO:0000259" key="2">
    <source>
        <dbReference type="Pfam" id="PF01478"/>
    </source>
</evidence>
<keyword evidence="4" id="KW-1185">Reference proteome</keyword>
<feature type="transmembrane region" description="Helical" evidence="1">
    <location>
        <begin position="123"/>
        <end position="142"/>
    </location>
</feature>
<dbReference type="PATRIC" id="fig|754436.4.peg.4704"/>
<proteinExistence type="predicted"/>
<evidence type="ECO:0000313" key="3">
    <source>
        <dbReference type="EMBL" id="KLU98447.1"/>
    </source>
</evidence>
<organism evidence="3 4">
    <name type="scientific">Photobacterium aphoticum</name>
    <dbReference type="NCBI Taxonomy" id="754436"/>
    <lineage>
        <taxon>Bacteria</taxon>
        <taxon>Pseudomonadati</taxon>
        <taxon>Pseudomonadota</taxon>
        <taxon>Gammaproteobacteria</taxon>
        <taxon>Vibrionales</taxon>
        <taxon>Vibrionaceae</taxon>
        <taxon>Photobacterium</taxon>
    </lineage>
</organism>
<comment type="caution">
    <text evidence="3">The sequence shown here is derived from an EMBL/GenBank/DDBJ whole genome shotgun (WGS) entry which is preliminary data.</text>
</comment>
<dbReference type="Pfam" id="PF01478">
    <property type="entry name" value="Peptidase_A24"/>
    <property type="match status" value="1"/>
</dbReference>
<accession>A0A0J1GFG4</accession>
<dbReference type="GO" id="GO:0004190">
    <property type="term" value="F:aspartic-type endopeptidase activity"/>
    <property type="evidence" value="ECO:0007669"/>
    <property type="project" value="InterPro"/>
</dbReference>
<reference evidence="3 4" key="1">
    <citation type="submission" date="2015-05" db="EMBL/GenBank/DDBJ databases">
        <title>Photobacterium galathea sp. nov.</title>
        <authorList>
            <person name="Machado H."/>
            <person name="Gram L."/>
        </authorList>
    </citation>
    <scope>NUCLEOTIDE SEQUENCE [LARGE SCALE GENOMIC DNA]</scope>
    <source>
        <strain evidence="3 4">DSM 25995</strain>
    </source>
</reference>
<dbReference type="OrthoDB" id="5687582at2"/>
<name>A0A0J1GFG4_9GAMM</name>
<keyword evidence="1" id="KW-0812">Transmembrane</keyword>
<dbReference type="EMBL" id="LDOV01000053">
    <property type="protein sequence ID" value="KLU98447.1"/>
    <property type="molecule type" value="Genomic_DNA"/>
</dbReference>
<protein>
    <recommendedName>
        <fullName evidence="2">Prepilin type IV endopeptidase peptidase domain-containing protein</fullName>
    </recommendedName>
</protein>
<sequence>MVLLAFIGVALVAICLSDVIRRRIPNALVLFVLANTLLLNGLYGSISGIYSAIFVFVLTVILVRLRVIAAGDSKLATALAVATPLSQLTLALWLTAMVGGVVALFYWVKYRVVNSASQENDPGLPYGLAISVGFYLPLLAHYL</sequence>
<feature type="transmembrane region" description="Helical" evidence="1">
    <location>
        <begin position="41"/>
        <end position="63"/>
    </location>
</feature>